<dbReference type="InterPro" id="IPR006619">
    <property type="entry name" value="PGRP_domain_met/bac"/>
</dbReference>
<dbReference type="GO" id="GO:0008745">
    <property type="term" value="F:N-acetylmuramoyl-L-alanine amidase activity"/>
    <property type="evidence" value="ECO:0007669"/>
    <property type="project" value="InterPro"/>
</dbReference>
<dbReference type="SMART" id="SM00701">
    <property type="entry name" value="PGRP"/>
    <property type="match status" value="1"/>
</dbReference>
<sequence>MVNIISRSSWGARAPKNRQTVAWSARQEVTLHYSTGSTSQTPRQIQDFHMGPSRGWSDIAYNFLVDKDGKVYKGRGWLVVGAHAAPRNTQGIGVCYIGSDSMTDAAKRAVVALYDEACKRAGRTLSRRGHRDINSTSCPGSKNHAWWKSSSFRSVGSGSAPAPSKPKPKPGAKAPAFPLKAGHWYGPESSNVRNHSGYHASARPGVRQIRDRLRERGWRVATGDRYDAALASVIRQFQREKNLAVDGLTGAQTWRALWEAPIT</sequence>
<dbReference type="InterPro" id="IPR036505">
    <property type="entry name" value="Amidase/PGRP_sf"/>
</dbReference>
<dbReference type="InterPro" id="IPR002477">
    <property type="entry name" value="Peptidoglycan-bd-like"/>
</dbReference>
<reference evidence="4" key="1">
    <citation type="submission" date="2021-05" db="EMBL/GenBank/DDBJ databases">
        <authorList>
            <person name="Kaiqin L."/>
            <person name="Jian G."/>
        </authorList>
    </citation>
    <scope>NUCLEOTIDE SEQUENCE</scope>
    <source>
        <strain evidence="4">HDS5</strain>
    </source>
</reference>
<evidence type="ECO:0000313" key="5">
    <source>
        <dbReference type="Proteomes" id="UP000682416"/>
    </source>
</evidence>
<dbReference type="EMBL" id="CP074402">
    <property type="protein sequence ID" value="QVJ03076.1"/>
    <property type="molecule type" value="Genomic_DNA"/>
</dbReference>
<feature type="domain" description="Peptidoglycan recognition protein family" evidence="3">
    <location>
        <begin position="2"/>
        <end position="134"/>
    </location>
</feature>
<evidence type="ECO:0000256" key="1">
    <source>
        <dbReference type="ARBA" id="ARBA00007553"/>
    </source>
</evidence>
<dbReference type="SMART" id="SM00644">
    <property type="entry name" value="Ami_2"/>
    <property type="match status" value="1"/>
</dbReference>
<dbReference type="Pfam" id="PF01471">
    <property type="entry name" value="PG_binding_1"/>
    <property type="match status" value="1"/>
</dbReference>
<dbReference type="SUPFAM" id="SSF47090">
    <property type="entry name" value="PGBD-like"/>
    <property type="match status" value="1"/>
</dbReference>
<dbReference type="AlphaFoldDB" id="A0A975LDA8"/>
<dbReference type="Gene3D" id="3.40.80.10">
    <property type="entry name" value="Peptidoglycan recognition protein-like"/>
    <property type="match status" value="1"/>
</dbReference>
<evidence type="ECO:0000259" key="2">
    <source>
        <dbReference type="SMART" id="SM00644"/>
    </source>
</evidence>
<keyword evidence="5" id="KW-1185">Reference proteome</keyword>
<gene>
    <name evidence="4" type="ORF">KGD82_13660</name>
</gene>
<organism evidence="4 5">
    <name type="scientific">Nocardiopsis eucommiae</name>
    <dbReference type="NCBI Taxonomy" id="2831970"/>
    <lineage>
        <taxon>Bacteria</taxon>
        <taxon>Bacillati</taxon>
        <taxon>Actinomycetota</taxon>
        <taxon>Actinomycetes</taxon>
        <taxon>Streptosporangiales</taxon>
        <taxon>Nocardiopsidaceae</taxon>
        <taxon>Nocardiopsis</taxon>
    </lineage>
</organism>
<dbReference type="GO" id="GO:0008270">
    <property type="term" value="F:zinc ion binding"/>
    <property type="evidence" value="ECO:0007669"/>
    <property type="project" value="InterPro"/>
</dbReference>
<dbReference type="Gene3D" id="1.10.101.10">
    <property type="entry name" value="PGBD-like superfamily/PGBD"/>
    <property type="match status" value="1"/>
</dbReference>
<feature type="domain" description="N-acetylmuramoyl-L-alanine amidase" evidence="2">
    <location>
        <begin position="14"/>
        <end position="140"/>
    </location>
</feature>
<dbReference type="Proteomes" id="UP000682416">
    <property type="component" value="Chromosome"/>
</dbReference>
<accession>A0A975LDA8</accession>
<evidence type="ECO:0000313" key="4">
    <source>
        <dbReference type="EMBL" id="QVJ03076.1"/>
    </source>
</evidence>
<dbReference type="InterPro" id="IPR036365">
    <property type="entry name" value="PGBD-like_sf"/>
</dbReference>
<protein>
    <submittedName>
        <fullName evidence="4">Peptidoglycan-binding domain-containing protein</fullName>
    </submittedName>
</protein>
<dbReference type="InterPro" id="IPR036366">
    <property type="entry name" value="PGBDSf"/>
</dbReference>
<dbReference type="KEGG" id="nec:KGD82_13660"/>
<dbReference type="PANTHER" id="PTHR11022">
    <property type="entry name" value="PEPTIDOGLYCAN RECOGNITION PROTEIN"/>
    <property type="match status" value="1"/>
</dbReference>
<evidence type="ECO:0000259" key="3">
    <source>
        <dbReference type="SMART" id="SM00701"/>
    </source>
</evidence>
<comment type="similarity">
    <text evidence="1">Belongs to the N-acetylmuramoyl-L-alanine amidase 2 family.</text>
</comment>
<name>A0A975LDA8_9ACTN</name>
<dbReference type="Pfam" id="PF01510">
    <property type="entry name" value="Amidase_2"/>
    <property type="match status" value="1"/>
</dbReference>
<dbReference type="InterPro" id="IPR015510">
    <property type="entry name" value="PGRP"/>
</dbReference>
<dbReference type="CDD" id="cd06583">
    <property type="entry name" value="PGRP"/>
    <property type="match status" value="1"/>
</dbReference>
<dbReference type="PANTHER" id="PTHR11022:SF41">
    <property type="entry name" value="PEPTIDOGLYCAN-RECOGNITION PROTEIN LC-RELATED"/>
    <property type="match status" value="1"/>
</dbReference>
<proteinExistence type="inferred from homology"/>
<dbReference type="InterPro" id="IPR002502">
    <property type="entry name" value="Amidase_domain"/>
</dbReference>
<dbReference type="GO" id="GO:0009253">
    <property type="term" value="P:peptidoglycan catabolic process"/>
    <property type="evidence" value="ECO:0007669"/>
    <property type="project" value="InterPro"/>
</dbReference>
<dbReference type="SUPFAM" id="SSF55846">
    <property type="entry name" value="N-acetylmuramoyl-L-alanine amidase-like"/>
    <property type="match status" value="1"/>
</dbReference>